<dbReference type="GO" id="GO:0005829">
    <property type="term" value="C:cytosol"/>
    <property type="evidence" value="ECO:0007669"/>
    <property type="project" value="TreeGrafter"/>
</dbReference>
<comment type="catalytic activity">
    <reaction evidence="5">
        <text>dTDP-beta-L-rhamnose + NADP(+) = dTDP-4-dehydro-beta-L-rhamnose + NADPH + H(+)</text>
        <dbReference type="Rhea" id="RHEA:21796"/>
        <dbReference type="ChEBI" id="CHEBI:15378"/>
        <dbReference type="ChEBI" id="CHEBI:57510"/>
        <dbReference type="ChEBI" id="CHEBI:57783"/>
        <dbReference type="ChEBI" id="CHEBI:58349"/>
        <dbReference type="ChEBI" id="CHEBI:62830"/>
        <dbReference type="EC" id="1.1.1.133"/>
    </reaction>
</comment>
<dbReference type="AlphaFoldDB" id="A0A2U3KCJ9"/>
<sequence length="278" mass="30441">MRVIIFGASGLLGQALMREWNGDQVAGFSVEDVDIRDVTKVREIIEKQKPEWIVLGAAYTDVDGCENNRELAFSVNRDGAVNVAQAANQAGAQLLFLSSDYVFDGTKTSPYEIDDARNPQSIYGRSKAEAEVRLLEVLPQCCIVRTAWMFGMGGKCFPDTILKLAASRPALDVVNDQRGCPTYSVDLAQAIIQLCRKGATGIVHVTNAGDCSWFEFAREIVKSAGLATEVRPVSTEQMARPAPRPAYSVLSATGLRGYGIAMPTWQDALRRYLAERRA</sequence>
<name>A0A2U3KCJ9_9BACT</name>
<comment type="pathway">
    <text evidence="1 6">Carbohydrate biosynthesis; dTDP-L-rhamnose biosynthesis.</text>
</comment>
<dbReference type="EMBL" id="OMOD01000090">
    <property type="protein sequence ID" value="SPF37376.1"/>
    <property type="molecule type" value="Genomic_DNA"/>
</dbReference>
<dbReference type="PANTHER" id="PTHR10491:SF4">
    <property type="entry name" value="METHIONINE ADENOSYLTRANSFERASE 2 SUBUNIT BETA"/>
    <property type="match status" value="1"/>
</dbReference>
<dbReference type="CDD" id="cd05254">
    <property type="entry name" value="dTDP_HR_like_SDR_e"/>
    <property type="match status" value="1"/>
</dbReference>
<dbReference type="Pfam" id="PF04321">
    <property type="entry name" value="RmlD_sub_bind"/>
    <property type="match status" value="1"/>
</dbReference>
<accession>A0A2U3KCJ9</accession>
<dbReference type="Proteomes" id="UP000238701">
    <property type="component" value="Unassembled WGS sequence"/>
</dbReference>
<dbReference type="InterPro" id="IPR005913">
    <property type="entry name" value="dTDP_dehydrorham_reduct"/>
</dbReference>
<evidence type="ECO:0000256" key="2">
    <source>
        <dbReference type="ARBA" id="ARBA00010944"/>
    </source>
</evidence>
<dbReference type="GO" id="GO:0008831">
    <property type="term" value="F:dTDP-4-dehydrorhamnose reductase activity"/>
    <property type="evidence" value="ECO:0007669"/>
    <property type="project" value="UniProtKB-EC"/>
</dbReference>
<dbReference type="Gene3D" id="3.90.25.10">
    <property type="entry name" value="UDP-galactose 4-epimerase, domain 1"/>
    <property type="match status" value="1"/>
</dbReference>
<dbReference type="GO" id="GO:0019305">
    <property type="term" value="P:dTDP-rhamnose biosynthetic process"/>
    <property type="evidence" value="ECO:0007669"/>
    <property type="project" value="UniProtKB-UniPathway"/>
</dbReference>
<evidence type="ECO:0000256" key="6">
    <source>
        <dbReference type="RuleBase" id="RU364082"/>
    </source>
</evidence>
<comment type="function">
    <text evidence="6">Catalyzes the reduction of dTDP-6-deoxy-L-lyxo-4-hexulose to yield dTDP-L-rhamnose.</text>
</comment>
<organism evidence="8 9">
    <name type="scientific">Candidatus Sulfotelmatobacter kueseliae</name>
    <dbReference type="NCBI Taxonomy" id="2042962"/>
    <lineage>
        <taxon>Bacteria</taxon>
        <taxon>Pseudomonadati</taxon>
        <taxon>Acidobacteriota</taxon>
        <taxon>Terriglobia</taxon>
        <taxon>Terriglobales</taxon>
        <taxon>Candidatus Korobacteraceae</taxon>
        <taxon>Candidatus Sulfotelmatobacter</taxon>
    </lineage>
</organism>
<evidence type="ECO:0000313" key="9">
    <source>
        <dbReference type="Proteomes" id="UP000238701"/>
    </source>
</evidence>
<evidence type="ECO:0000256" key="5">
    <source>
        <dbReference type="ARBA" id="ARBA00048200"/>
    </source>
</evidence>
<dbReference type="EC" id="1.1.1.133" evidence="3 6"/>
<proteinExistence type="inferred from homology"/>
<evidence type="ECO:0000256" key="1">
    <source>
        <dbReference type="ARBA" id="ARBA00004781"/>
    </source>
</evidence>
<protein>
    <recommendedName>
        <fullName evidence="4 6">dTDP-4-dehydrorhamnose reductase</fullName>
        <ecNumber evidence="3 6">1.1.1.133</ecNumber>
    </recommendedName>
</protein>
<dbReference type="Gene3D" id="3.40.50.720">
    <property type="entry name" value="NAD(P)-binding Rossmann-like Domain"/>
    <property type="match status" value="1"/>
</dbReference>
<evidence type="ECO:0000256" key="3">
    <source>
        <dbReference type="ARBA" id="ARBA00012929"/>
    </source>
</evidence>
<dbReference type="PANTHER" id="PTHR10491">
    <property type="entry name" value="DTDP-4-DEHYDRORHAMNOSE REDUCTASE"/>
    <property type="match status" value="1"/>
</dbReference>
<dbReference type="InterPro" id="IPR036291">
    <property type="entry name" value="NAD(P)-bd_dom_sf"/>
</dbReference>
<comment type="similarity">
    <text evidence="2 6">Belongs to the dTDP-4-dehydrorhamnose reductase family.</text>
</comment>
<evidence type="ECO:0000259" key="7">
    <source>
        <dbReference type="Pfam" id="PF04321"/>
    </source>
</evidence>
<evidence type="ECO:0000256" key="4">
    <source>
        <dbReference type="ARBA" id="ARBA00017099"/>
    </source>
</evidence>
<reference evidence="9" key="1">
    <citation type="submission" date="2018-02" db="EMBL/GenBank/DDBJ databases">
        <authorList>
            <person name="Hausmann B."/>
        </authorList>
    </citation>
    <scope>NUCLEOTIDE SEQUENCE [LARGE SCALE GENOMIC DNA]</scope>
    <source>
        <strain evidence="9">Peat soil MAG SbA1</strain>
    </source>
</reference>
<dbReference type="SUPFAM" id="SSF51735">
    <property type="entry name" value="NAD(P)-binding Rossmann-fold domains"/>
    <property type="match status" value="1"/>
</dbReference>
<evidence type="ECO:0000313" key="8">
    <source>
        <dbReference type="EMBL" id="SPF37376.1"/>
    </source>
</evidence>
<dbReference type="UniPathway" id="UPA00124"/>
<keyword evidence="6" id="KW-0560">Oxidoreductase</keyword>
<keyword evidence="6" id="KW-0521">NADP</keyword>
<gene>
    <name evidence="8" type="primary">spsK</name>
    <name evidence="8" type="ORF">SBA1_180004</name>
</gene>
<dbReference type="NCBIfam" id="TIGR01214">
    <property type="entry name" value="rmlD"/>
    <property type="match status" value="1"/>
</dbReference>
<dbReference type="InterPro" id="IPR029903">
    <property type="entry name" value="RmlD-like-bd"/>
</dbReference>
<feature type="domain" description="RmlD-like substrate binding" evidence="7">
    <location>
        <begin position="1"/>
        <end position="275"/>
    </location>
</feature>